<dbReference type="Gene3D" id="2.150.10.10">
    <property type="entry name" value="Serralysin-like metalloprotease, C-terminal"/>
    <property type="match status" value="2"/>
</dbReference>
<dbReference type="PROSITE" id="PS00330">
    <property type="entry name" value="HEMOLYSIN_CALCIUM"/>
    <property type="match status" value="3"/>
</dbReference>
<evidence type="ECO:0000313" key="7">
    <source>
        <dbReference type="Proteomes" id="UP000697995"/>
    </source>
</evidence>
<reference evidence="6 7" key="1">
    <citation type="journal article" date="2020" name="Microorganisms">
        <title>Osmotic Adaptation and Compatible Solute Biosynthesis of Phototrophic Bacteria as Revealed from Genome Analyses.</title>
        <authorList>
            <person name="Imhoff J.F."/>
            <person name="Rahn T."/>
            <person name="Kunzel S."/>
            <person name="Keller A."/>
            <person name="Neulinger S.C."/>
        </authorList>
    </citation>
    <scope>NUCLEOTIDE SEQUENCE [LARGE SCALE GENOMIC DNA]</scope>
    <source>
        <strain evidence="6 7">DSM 15382</strain>
    </source>
</reference>
<gene>
    <name evidence="6" type="ORF">CKO45_25980</name>
</gene>
<feature type="domain" description="Peptidase M10 serralysin C-terminal" evidence="5">
    <location>
        <begin position="78"/>
        <end position="257"/>
    </location>
</feature>
<dbReference type="SUPFAM" id="SSF51120">
    <property type="entry name" value="beta-Roll"/>
    <property type="match status" value="1"/>
</dbReference>
<keyword evidence="3" id="KW-0964">Secreted</keyword>
<evidence type="ECO:0000256" key="4">
    <source>
        <dbReference type="ARBA" id="ARBA00022737"/>
    </source>
</evidence>
<comment type="subcellular location">
    <subcellularLocation>
        <location evidence="2">Secreted</location>
    </subcellularLocation>
</comment>
<dbReference type="Pfam" id="PF00353">
    <property type="entry name" value="HemolysinCabind"/>
    <property type="match status" value="2"/>
</dbReference>
<evidence type="ECO:0000256" key="3">
    <source>
        <dbReference type="ARBA" id="ARBA00022525"/>
    </source>
</evidence>
<dbReference type="PANTHER" id="PTHR38340:SF1">
    <property type="entry name" value="S-LAYER PROTEIN"/>
    <property type="match status" value="1"/>
</dbReference>
<evidence type="ECO:0000259" key="5">
    <source>
        <dbReference type="Pfam" id="PF08548"/>
    </source>
</evidence>
<dbReference type="InterPro" id="IPR050557">
    <property type="entry name" value="RTX_toxin/Mannuronan_C5-epim"/>
</dbReference>
<dbReference type="RefSeq" id="WP_133222429.1">
    <property type="nucleotide sequence ID" value="NZ_NRSG01000344.1"/>
</dbReference>
<dbReference type="InterPro" id="IPR018511">
    <property type="entry name" value="Hemolysin-typ_Ca-bd_CS"/>
</dbReference>
<evidence type="ECO:0000256" key="2">
    <source>
        <dbReference type="ARBA" id="ARBA00004613"/>
    </source>
</evidence>
<dbReference type="Proteomes" id="UP000697995">
    <property type="component" value="Unassembled WGS sequence"/>
</dbReference>
<dbReference type="InterPro" id="IPR001343">
    <property type="entry name" value="Hemolysn_Ca-bd"/>
</dbReference>
<evidence type="ECO:0000313" key="6">
    <source>
        <dbReference type="EMBL" id="MBK1661658.1"/>
    </source>
</evidence>
<sequence>MPLLRGTNGSDTLDGETGYDLILAGAGDDLIRGDGRAGWHPGIPPAGPLPAPAGNVIAAGDGNDTVYSGYGADSVHGGAGDDLILGWGVFEAGSAYAQAYARDDEGGDRLAGDAGNDTLRGGGGYDVLMGGDGDDLLEGGVGADTLTGGGGADVFAFGALDARARMPVYDTQGDVVTDFQDGLDRLDLSAFARRLPGVVAEVLGDAEFSDASHLQVRTAFDGTNTQVQIHLPGGGSLGVDASVTLLGEHHLAAADVIFA</sequence>
<organism evidence="6 7">
    <name type="scientific">Paracraurococcus ruber</name>
    <dbReference type="NCBI Taxonomy" id="77675"/>
    <lineage>
        <taxon>Bacteria</taxon>
        <taxon>Pseudomonadati</taxon>
        <taxon>Pseudomonadota</taxon>
        <taxon>Alphaproteobacteria</taxon>
        <taxon>Acetobacterales</taxon>
        <taxon>Roseomonadaceae</taxon>
        <taxon>Paracraurococcus</taxon>
    </lineage>
</organism>
<accession>A0ABS1D469</accession>
<dbReference type="InterPro" id="IPR011049">
    <property type="entry name" value="Serralysin-like_metalloprot_C"/>
</dbReference>
<dbReference type="PANTHER" id="PTHR38340">
    <property type="entry name" value="S-LAYER PROTEIN"/>
    <property type="match status" value="1"/>
</dbReference>
<dbReference type="InterPro" id="IPR013858">
    <property type="entry name" value="Peptidase_M10B_C"/>
</dbReference>
<comment type="cofactor">
    <cofactor evidence="1">
        <name>Ca(2+)</name>
        <dbReference type="ChEBI" id="CHEBI:29108"/>
    </cofactor>
</comment>
<dbReference type="PRINTS" id="PR00313">
    <property type="entry name" value="CABNDNGRPT"/>
</dbReference>
<keyword evidence="4" id="KW-0677">Repeat</keyword>
<protein>
    <recommendedName>
        <fullName evidence="5">Peptidase M10 serralysin C-terminal domain-containing protein</fullName>
    </recommendedName>
</protein>
<evidence type="ECO:0000256" key="1">
    <source>
        <dbReference type="ARBA" id="ARBA00001913"/>
    </source>
</evidence>
<name>A0ABS1D469_9PROT</name>
<keyword evidence="7" id="KW-1185">Reference proteome</keyword>
<dbReference type="Pfam" id="PF08548">
    <property type="entry name" value="Peptidase_M10_C"/>
    <property type="match status" value="1"/>
</dbReference>
<proteinExistence type="predicted"/>
<comment type="caution">
    <text evidence="6">The sequence shown here is derived from an EMBL/GenBank/DDBJ whole genome shotgun (WGS) entry which is preliminary data.</text>
</comment>
<dbReference type="EMBL" id="NRSG01000344">
    <property type="protein sequence ID" value="MBK1661658.1"/>
    <property type="molecule type" value="Genomic_DNA"/>
</dbReference>